<dbReference type="AlphaFoldDB" id="A0A915JJB1"/>
<evidence type="ECO:0000313" key="2">
    <source>
        <dbReference type="WBParaSite" id="nRc.2.0.1.t26240-RA"/>
    </source>
</evidence>
<evidence type="ECO:0000313" key="1">
    <source>
        <dbReference type="Proteomes" id="UP000887565"/>
    </source>
</evidence>
<organism evidence="1 2">
    <name type="scientific">Romanomermis culicivorax</name>
    <name type="common">Nematode worm</name>
    <dbReference type="NCBI Taxonomy" id="13658"/>
    <lineage>
        <taxon>Eukaryota</taxon>
        <taxon>Metazoa</taxon>
        <taxon>Ecdysozoa</taxon>
        <taxon>Nematoda</taxon>
        <taxon>Enoplea</taxon>
        <taxon>Dorylaimia</taxon>
        <taxon>Mermithida</taxon>
        <taxon>Mermithoidea</taxon>
        <taxon>Mermithidae</taxon>
        <taxon>Romanomermis</taxon>
    </lineage>
</organism>
<protein>
    <submittedName>
        <fullName evidence="2">Uncharacterized protein</fullName>
    </submittedName>
</protein>
<accession>A0A915JJB1</accession>
<keyword evidence="1" id="KW-1185">Reference proteome</keyword>
<proteinExistence type="predicted"/>
<dbReference type="WBParaSite" id="nRc.2.0.1.t26240-RA">
    <property type="protein sequence ID" value="nRc.2.0.1.t26240-RA"/>
    <property type="gene ID" value="nRc.2.0.1.g26240"/>
</dbReference>
<sequence>MNPNEKSQEMKLEKENMYETRGRLLEATKLNSLAKLTNSLTKIFLGLLGDIADEMFSSLTKFSDFFDGIGL</sequence>
<dbReference type="Proteomes" id="UP000887565">
    <property type="component" value="Unplaced"/>
</dbReference>
<reference evidence="2" key="1">
    <citation type="submission" date="2022-11" db="UniProtKB">
        <authorList>
            <consortium name="WormBaseParasite"/>
        </authorList>
    </citation>
    <scope>IDENTIFICATION</scope>
</reference>
<name>A0A915JJB1_ROMCU</name>